<organism evidence="1 2">
    <name type="scientific">Streptomyces achmelvichensis</name>
    <dbReference type="NCBI Taxonomy" id="3134111"/>
    <lineage>
        <taxon>Bacteria</taxon>
        <taxon>Bacillati</taxon>
        <taxon>Actinomycetota</taxon>
        <taxon>Actinomycetes</taxon>
        <taxon>Kitasatosporales</taxon>
        <taxon>Streptomycetaceae</taxon>
        <taxon>Streptomyces</taxon>
    </lineage>
</organism>
<gene>
    <name evidence="1" type="ORF">WKI67_07445</name>
</gene>
<keyword evidence="2" id="KW-1185">Reference proteome</keyword>
<dbReference type="EMBL" id="JBBKAJ010000022">
    <property type="protein sequence ID" value="MEJ8633228.1"/>
    <property type="molecule type" value="Genomic_DNA"/>
</dbReference>
<sequence>MSPERPSHGSAEDMKQQAQKMEQAAEQSSDPHVRRRLREKATELRRRTSRQQGEAPPGDFHPKH</sequence>
<protein>
    <submittedName>
        <fullName evidence="1">DUF6381 family protein</fullName>
    </submittedName>
</protein>
<accession>A0ACC6PP25</accession>
<evidence type="ECO:0000313" key="2">
    <source>
        <dbReference type="Proteomes" id="UP001377168"/>
    </source>
</evidence>
<comment type="caution">
    <text evidence="1">The sequence shown here is derived from an EMBL/GenBank/DDBJ whole genome shotgun (WGS) entry which is preliminary data.</text>
</comment>
<dbReference type="Proteomes" id="UP001377168">
    <property type="component" value="Unassembled WGS sequence"/>
</dbReference>
<reference evidence="1" key="1">
    <citation type="submission" date="2024-03" db="EMBL/GenBank/DDBJ databases">
        <title>Novel Streptomyces species of biotechnological and ecological value are a feature of Machair soil.</title>
        <authorList>
            <person name="Prole J.R."/>
            <person name="Goodfellow M."/>
            <person name="Allenby N."/>
            <person name="Ward A.C."/>
        </authorList>
    </citation>
    <scope>NUCLEOTIDE SEQUENCE</scope>
    <source>
        <strain evidence="1">MS2.AVA.5</strain>
    </source>
</reference>
<evidence type="ECO:0000313" key="1">
    <source>
        <dbReference type="EMBL" id="MEJ8633228.1"/>
    </source>
</evidence>
<proteinExistence type="predicted"/>
<name>A0ACC6PP25_9ACTN</name>